<evidence type="ECO:0000259" key="5">
    <source>
        <dbReference type="Pfam" id="PF10392"/>
    </source>
</evidence>
<gene>
    <name evidence="7" type="ORF">CCAM_LOCUS25926</name>
</gene>
<feature type="domain" description="Conserved oligomeric Golgi complex subunit 5 N-terminal" evidence="5">
    <location>
        <begin position="12"/>
        <end position="135"/>
    </location>
</feature>
<dbReference type="OrthoDB" id="18786at2759"/>
<reference evidence="7 8" key="1">
    <citation type="submission" date="2018-04" db="EMBL/GenBank/DDBJ databases">
        <authorList>
            <person name="Vogel A."/>
        </authorList>
    </citation>
    <scope>NUCLEOTIDE SEQUENCE [LARGE SCALE GENOMIC DNA]</scope>
</reference>
<dbReference type="InterPro" id="IPR048485">
    <property type="entry name" value="COG5_helical"/>
</dbReference>
<evidence type="ECO:0000256" key="1">
    <source>
        <dbReference type="ARBA" id="ARBA00004395"/>
    </source>
</evidence>
<proteinExistence type="predicted"/>
<protein>
    <recommendedName>
        <fullName evidence="2">Conserved oligomeric Golgi complex subunit 5</fullName>
    </recommendedName>
</protein>
<evidence type="ECO:0000256" key="4">
    <source>
        <dbReference type="ARBA" id="ARBA00023136"/>
    </source>
</evidence>
<organism evidence="7 8">
    <name type="scientific">Cuscuta campestris</name>
    <dbReference type="NCBI Taxonomy" id="132261"/>
    <lineage>
        <taxon>Eukaryota</taxon>
        <taxon>Viridiplantae</taxon>
        <taxon>Streptophyta</taxon>
        <taxon>Embryophyta</taxon>
        <taxon>Tracheophyta</taxon>
        <taxon>Spermatophyta</taxon>
        <taxon>Magnoliopsida</taxon>
        <taxon>eudicotyledons</taxon>
        <taxon>Gunneridae</taxon>
        <taxon>Pentapetalae</taxon>
        <taxon>asterids</taxon>
        <taxon>lamiids</taxon>
        <taxon>Solanales</taxon>
        <taxon>Convolvulaceae</taxon>
        <taxon>Cuscuteae</taxon>
        <taxon>Cuscuta</taxon>
        <taxon>Cuscuta subgen. Grammica</taxon>
        <taxon>Cuscuta sect. Cleistogrammica</taxon>
    </lineage>
</organism>
<dbReference type="Proteomes" id="UP000595140">
    <property type="component" value="Unassembled WGS sequence"/>
</dbReference>
<dbReference type="GO" id="GO:0017119">
    <property type="term" value="C:Golgi transport complex"/>
    <property type="evidence" value="ECO:0007669"/>
    <property type="project" value="InterPro"/>
</dbReference>
<accession>A0A484M5N6</accession>
<keyword evidence="4" id="KW-0472">Membrane</keyword>
<evidence type="ECO:0000259" key="6">
    <source>
        <dbReference type="Pfam" id="PF20649"/>
    </source>
</evidence>
<name>A0A484M5N6_9ASTE</name>
<dbReference type="Pfam" id="PF20649">
    <property type="entry name" value="COG5_C"/>
    <property type="match status" value="1"/>
</dbReference>
<evidence type="ECO:0000256" key="2">
    <source>
        <dbReference type="ARBA" id="ARBA00020974"/>
    </source>
</evidence>
<keyword evidence="8" id="KW-1185">Reference proteome</keyword>
<feature type="domain" description="Conserved oligomeric Golgi complex subunit 5 helical" evidence="6">
    <location>
        <begin position="169"/>
        <end position="372"/>
    </location>
</feature>
<dbReference type="PANTHER" id="PTHR13228">
    <property type="entry name" value="CONSERVED OLIGOMERIC GOLGI COMPLEX COMPONENT 5"/>
    <property type="match status" value="1"/>
</dbReference>
<dbReference type="AlphaFoldDB" id="A0A484M5N6"/>
<dbReference type="InterPro" id="IPR019465">
    <property type="entry name" value="Cog5"/>
</dbReference>
<keyword evidence="3" id="KW-0333">Golgi apparatus</keyword>
<dbReference type="GO" id="GO:0006891">
    <property type="term" value="P:intra-Golgi vesicle-mediated transport"/>
    <property type="evidence" value="ECO:0007669"/>
    <property type="project" value="InterPro"/>
</dbReference>
<dbReference type="EMBL" id="OOIL02002698">
    <property type="protein sequence ID" value="VFQ84150.1"/>
    <property type="molecule type" value="Genomic_DNA"/>
</dbReference>
<dbReference type="Pfam" id="PF10392">
    <property type="entry name" value="COG5_N"/>
    <property type="match status" value="1"/>
</dbReference>
<comment type="subcellular location">
    <subcellularLocation>
        <location evidence="1">Golgi apparatus membrane</location>
        <topology evidence="1">Peripheral membrane protein</topology>
    </subcellularLocation>
</comment>
<evidence type="ECO:0000313" key="7">
    <source>
        <dbReference type="EMBL" id="VFQ84150.1"/>
    </source>
</evidence>
<dbReference type="GO" id="GO:0000139">
    <property type="term" value="C:Golgi membrane"/>
    <property type="evidence" value="ECO:0007669"/>
    <property type="project" value="UniProtKB-SubCell"/>
</dbReference>
<sequence length="792" mass="87145">MANLLASDPIFSAFLLPDFDSARFSSAALSSGSAASRIEKLQEGLRLLDNQLRHEVLSRHEDLLNQLSSIRAADSALSSLRSSVSSLQSSLQRVRSELSDPHRVIAAKTVQLSNLHSTTELLQSTIRFLRLSKKLRDLMDSTPDHEKLDLSKAAQFHFEILSLHNEYHLSGIDVVDAELKWVTEIGQKLRSEGMRVLEKGLEDLNQADVGAGLQVFYNMGELRGTVDGLVSKYKGLGVKSINTSLDMKAVSAGGGYGPGGVQRSGTPQLGGSAKAKEALWQRMSSCMDQLHSIVVAIWHLQRVLSKKRDPFTHVLLLEEVMQDDDPMLTVRIWEALVKSFASQMKSTFTASSFVKETFTTGYPKLLSMIENLLERISRDTDVKGVPPALTSEAKDQMISAIEPFQTAFLALCLSRLSDLVNSVFPMSSRGSIPSKEHISRIISRIQEEIESVQLDARLTLLVLHEINKALLLLSERAEYQISAGPEARQVTGPATPAQLKNFALCQHLQEVHARVSSLVAGLPTIASDVLSPALGTIYGVAGDSVTSLFQAMLDRLEASILKIHDQSFGTSGMDNNNNHASPYMEELQKSIVHFRSEFLSRLLPPSSSSSSSSTPSCSTETICTRLVRGVASRVLTFFIRHASLVRPLSESGKLRMARDMAELELAVGQNLFPVEQLGGPYRSLRAFRPVIFLETSQLEASPLLQDLPPSVVLHHLFSRAPDELQSPMQRNRLSPLQYSLWMDSQGEDQIWRGIKAALDDYAAKVGARGDKEFCPVYPLMLKLGSSISGNQS</sequence>
<evidence type="ECO:0000256" key="3">
    <source>
        <dbReference type="ARBA" id="ARBA00023034"/>
    </source>
</evidence>
<dbReference type="PANTHER" id="PTHR13228:SF3">
    <property type="entry name" value="CONSERVED OLIGOMERIC GOLGI COMPLEX SUBUNIT 5"/>
    <property type="match status" value="1"/>
</dbReference>
<evidence type="ECO:0000313" key="8">
    <source>
        <dbReference type="Proteomes" id="UP000595140"/>
    </source>
</evidence>
<dbReference type="InterPro" id="IPR049176">
    <property type="entry name" value="COG5_N"/>
</dbReference>